<name>A2DSY2_TRIV3</name>
<feature type="compositionally biased region" description="Polar residues" evidence="1">
    <location>
        <begin position="366"/>
        <end position="377"/>
    </location>
</feature>
<evidence type="ECO:0000313" key="3">
    <source>
        <dbReference type="Proteomes" id="UP000001542"/>
    </source>
</evidence>
<keyword evidence="3" id="KW-1185">Reference proteome</keyword>
<dbReference type="InParanoid" id="A2DSY2"/>
<organism evidence="2 3">
    <name type="scientific">Trichomonas vaginalis (strain ATCC PRA-98 / G3)</name>
    <dbReference type="NCBI Taxonomy" id="412133"/>
    <lineage>
        <taxon>Eukaryota</taxon>
        <taxon>Metamonada</taxon>
        <taxon>Parabasalia</taxon>
        <taxon>Trichomonadida</taxon>
        <taxon>Trichomonadidae</taxon>
        <taxon>Trichomonas</taxon>
    </lineage>
</organism>
<accession>A2DSY2</accession>
<gene>
    <name evidence="2" type="ORF">TVAG_348410</name>
</gene>
<dbReference type="Proteomes" id="UP000001542">
    <property type="component" value="Unassembled WGS sequence"/>
</dbReference>
<feature type="compositionally biased region" description="Low complexity" evidence="1">
    <location>
        <begin position="378"/>
        <end position="405"/>
    </location>
</feature>
<reference evidence="2" key="2">
    <citation type="journal article" date="2007" name="Science">
        <title>Draft genome sequence of the sexually transmitted pathogen Trichomonas vaginalis.</title>
        <authorList>
            <person name="Carlton J.M."/>
            <person name="Hirt R.P."/>
            <person name="Silva J.C."/>
            <person name="Delcher A.L."/>
            <person name="Schatz M."/>
            <person name="Zhao Q."/>
            <person name="Wortman J.R."/>
            <person name="Bidwell S.L."/>
            <person name="Alsmark U.C.M."/>
            <person name="Besteiro S."/>
            <person name="Sicheritz-Ponten T."/>
            <person name="Noel C.J."/>
            <person name="Dacks J.B."/>
            <person name="Foster P.G."/>
            <person name="Simillion C."/>
            <person name="Van de Peer Y."/>
            <person name="Miranda-Saavedra D."/>
            <person name="Barton G.J."/>
            <person name="Westrop G.D."/>
            <person name="Mueller S."/>
            <person name="Dessi D."/>
            <person name="Fiori P.L."/>
            <person name="Ren Q."/>
            <person name="Paulsen I."/>
            <person name="Zhang H."/>
            <person name="Bastida-Corcuera F.D."/>
            <person name="Simoes-Barbosa A."/>
            <person name="Brown M.T."/>
            <person name="Hayes R.D."/>
            <person name="Mukherjee M."/>
            <person name="Okumura C.Y."/>
            <person name="Schneider R."/>
            <person name="Smith A.J."/>
            <person name="Vanacova S."/>
            <person name="Villalvazo M."/>
            <person name="Haas B.J."/>
            <person name="Pertea M."/>
            <person name="Feldblyum T.V."/>
            <person name="Utterback T.R."/>
            <person name="Shu C.L."/>
            <person name="Osoegawa K."/>
            <person name="de Jong P.J."/>
            <person name="Hrdy I."/>
            <person name="Horvathova L."/>
            <person name="Zubacova Z."/>
            <person name="Dolezal P."/>
            <person name="Malik S.B."/>
            <person name="Logsdon J.M. Jr."/>
            <person name="Henze K."/>
            <person name="Gupta A."/>
            <person name="Wang C.C."/>
            <person name="Dunne R.L."/>
            <person name="Upcroft J.A."/>
            <person name="Upcroft P."/>
            <person name="White O."/>
            <person name="Salzberg S.L."/>
            <person name="Tang P."/>
            <person name="Chiu C.-H."/>
            <person name="Lee Y.-S."/>
            <person name="Embley T.M."/>
            <person name="Coombs G.H."/>
            <person name="Mottram J.C."/>
            <person name="Tachezy J."/>
            <person name="Fraser-Liggett C.M."/>
            <person name="Johnson P.J."/>
        </authorList>
    </citation>
    <scope>NUCLEOTIDE SEQUENCE [LARGE SCALE GENOMIC DNA]</scope>
    <source>
        <strain evidence="2">G3</strain>
    </source>
</reference>
<dbReference type="VEuPathDB" id="TrichDB:TVAG_348410"/>
<dbReference type="AlphaFoldDB" id="A2DSY2"/>
<feature type="region of interest" description="Disordered" evidence="1">
    <location>
        <begin position="361"/>
        <end position="405"/>
    </location>
</feature>
<dbReference type="KEGG" id="tva:4774541"/>
<sequence>MGNDDVIAKVTSFLNTFRVRSQSEIVNKSVLNALATNHIKNPTEFNIDETKNSIRKWFRNNIQYKEPFVWIKSGESEKFNLTDFCRFIRNDKEVVGLLDCKYSHFGITLSKKQNHYIIILILANMNPKEFIKTTIIQTYINSIDKLRKLSNCPKIEWSKSLQDLSLKQLKMNVKNNNLSAQNVVEMSIGKNVEKFKTGFIHKEGDLQAVKNYCSVWDNEDQFRNDALGDYDSFGISWVTNDRDFHIFYIFSKRMDKTKQIKPKIEENVPRIDEKEPEVNEENVPTIVQKPMETIANDDNAIGIREPPKPIKISRSRKSIDTTAFRSAENDIREMNKPAILAHPHENHTDVPKVETKKLAANAPKTPLNSSRRITQNHSRPTLLTSSGLRSSRSVSHVSKISGSRH</sequence>
<dbReference type="EMBL" id="DS113241">
    <property type="protein sequence ID" value="EAY16531.1"/>
    <property type="molecule type" value="Genomic_DNA"/>
</dbReference>
<proteinExistence type="predicted"/>
<evidence type="ECO:0000313" key="2">
    <source>
        <dbReference type="EMBL" id="EAY16531.1"/>
    </source>
</evidence>
<protein>
    <submittedName>
        <fullName evidence="2">Uncharacterized protein</fullName>
    </submittedName>
</protein>
<dbReference type="RefSeq" id="XP_001328754.1">
    <property type="nucleotide sequence ID" value="XM_001328719.1"/>
</dbReference>
<dbReference type="VEuPathDB" id="TrichDB:TVAGG3_1041460"/>
<reference evidence="2" key="1">
    <citation type="submission" date="2006-10" db="EMBL/GenBank/DDBJ databases">
        <authorList>
            <person name="Amadeo P."/>
            <person name="Zhao Q."/>
            <person name="Wortman J."/>
            <person name="Fraser-Liggett C."/>
            <person name="Carlton J."/>
        </authorList>
    </citation>
    <scope>NUCLEOTIDE SEQUENCE</scope>
    <source>
        <strain evidence="2">G3</strain>
    </source>
</reference>
<evidence type="ECO:0000256" key="1">
    <source>
        <dbReference type="SAM" id="MobiDB-lite"/>
    </source>
</evidence>